<keyword evidence="6" id="KW-0653">Protein transport</keyword>
<keyword evidence="5" id="KW-0963">Cytoplasm</keyword>
<proteinExistence type="inferred from homology"/>
<dbReference type="InterPro" id="IPR036390">
    <property type="entry name" value="WH_DNA-bd_sf"/>
</dbReference>
<comment type="caution">
    <text evidence="8">The sequence shown here is derived from an EMBL/GenBank/DDBJ whole genome shotgun (WGS) entry which is preliminary data.</text>
</comment>
<dbReference type="Gene3D" id="1.10.10.10">
    <property type="entry name" value="Winged helix-like DNA-binding domain superfamily/Winged helix DNA-binding domain"/>
    <property type="match status" value="1"/>
</dbReference>
<sequence length="182" mass="21143">MSNAFVFPSIHDFPPFYTFQPTQTTWQNQVALWSEIILSYYRHHKLYRLELSESLNSELFHNKGINRRLKLDTLQMIIDEMVKQGMAEWDSPPKKTTAIIYWRKPEEWATLINNWVFEAGITNSILTVYEIAHGDTTEGLEFHKLDQIILMKSLDILVKKGVAQTFQGTSADDIGVKFFGIN</sequence>
<dbReference type="AlphaFoldDB" id="A0A9W4WWU6"/>
<dbReference type="GO" id="GO:0042803">
    <property type="term" value="F:protein homodimerization activity"/>
    <property type="evidence" value="ECO:0007669"/>
    <property type="project" value="TreeGrafter"/>
</dbReference>
<dbReference type="OrthoDB" id="245150at2759"/>
<dbReference type="EMBL" id="CAMKVN010003548">
    <property type="protein sequence ID" value="CAI2184994.1"/>
    <property type="molecule type" value="Genomic_DNA"/>
</dbReference>
<gene>
    <name evidence="8" type="ORF">FWILDA_LOCUS11855</name>
</gene>
<comment type="similarity">
    <text evidence="2">Belongs to the VPS25 family.</text>
</comment>
<organism evidence="8 9">
    <name type="scientific">Funneliformis geosporum</name>
    <dbReference type="NCBI Taxonomy" id="1117311"/>
    <lineage>
        <taxon>Eukaryota</taxon>
        <taxon>Fungi</taxon>
        <taxon>Fungi incertae sedis</taxon>
        <taxon>Mucoromycota</taxon>
        <taxon>Glomeromycotina</taxon>
        <taxon>Glomeromycetes</taxon>
        <taxon>Glomerales</taxon>
        <taxon>Glomeraceae</taxon>
        <taxon>Funneliformis</taxon>
    </lineage>
</organism>
<accession>A0A9W4WWU6</accession>
<dbReference type="FunFam" id="1.10.10.570:FF:000003">
    <property type="entry name" value="Vacuolar protein-sorting-associated protein 25"/>
    <property type="match status" value="1"/>
</dbReference>
<dbReference type="Pfam" id="PF05871">
    <property type="entry name" value="ESCRT-II"/>
    <property type="match status" value="1"/>
</dbReference>
<dbReference type="PANTHER" id="PTHR13149">
    <property type="entry name" value="VACUOLAR PROTEIN SORTING-ASSOCIATED PROTEIN VPS25"/>
    <property type="match status" value="1"/>
</dbReference>
<evidence type="ECO:0000256" key="2">
    <source>
        <dbReference type="ARBA" id="ARBA00009674"/>
    </source>
</evidence>
<evidence type="ECO:0000256" key="5">
    <source>
        <dbReference type="ARBA" id="ARBA00022490"/>
    </source>
</evidence>
<dbReference type="InterPro" id="IPR036388">
    <property type="entry name" value="WH-like_DNA-bd_sf"/>
</dbReference>
<dbReference type="GO" id="GO:0005198">
    <property type="term" value="F:structural molecule activity"/>
    <property type="evidence" value="ECO:0007669"/>
    <property type="project" value="TreeGrafter"/>
</dbReference>
<dbReference type="InterPro" id="IPR014041">
    <property type="entry name" value="ESCRT-II_cplx_Vps25-sub_N"/>
</dbReference>
<evidence type="ECO:0000256" key="1">
    <source>
        <dbReference type="ARBA" id="ARBA00004496"/>
    </source>
</evidence>
<dbReference type="SUPFAM" id="SSF46785">
    <property type="entry name" value="Winged helix' DNA-binding domain"/>
    <property type="match status" value="2"/>
</dbReference>
<name>A0A9W4WWU6_9GLOM</name>
<evidence type="ECO:0000256" key="6">
    <source>
        <dbReference type="ARBA" id="ARBA00022927"/>
    </source>
</evidence>
<evidence type="ECO:0000313" key="9">
    <source>
        <dbReference type="Proteomes" id="UP001153678"/>
    </source>
</evidence>
<evidence type="ECO:0000256" key="4">
    <source>
        <dbReference type="ARBA" id="ARBA00022448"/>
    </source>
</evidence>
<reference evidence="8" key="1">
    <citation type="submission" date="2022-08" db="EMBL/GenBank/DDBJ databases">
        <authorList>
            <person name="Kallberg Y."/>
            <person name="Tangrot J."/>
            <person name="Rosling A."/>
        </authorList>
    </citation>
    <scope>NUCLEOTIDE SEQUENCE</scope>
    <source>
        <strain evidence="8">Wild A</strain>
    </source>
</reference>
<keyword evidence="4" id="KW-0813">Transport</keyword>
<dbReference type="InterPro" id="IPR008570">
    <property type="entry name" value="ESCRT-II_cplx_Vps25-sub"/>
</dbReference>
<dbReference type="GO" id="GO:0016236">
    <property type="term" value="P:macroautophagy"/>
    <property type="evidence" value="ECO:0007669"/>
    <property type="project" value="UniProtKB-ARBA"/>
</dbReference>
<dbReference type="PANTHER" id="PTHR13149:SF0">
    <property type="entry name" value="VACUOLAR PROTEIN-SORTING-ASSOCIATED PROTEIN 25"/>
    <property type="match status" value="1"/>
</dbReference>
<evidence type="ECO:0000313" key="8">
    <source>
        <dbReference type="EMBL" id="CAI2184994.1"/>
    </source>
</evidence>
<protein>
    <recommendedName>
        <fullName evidence="3">Vacuolar protein-sorting-associated protein 25</fullName>
    </recommendedName>
    <alternativeName>
        <fullName evidence="7">ESCRT-II complex subunit VPS25</fullName>
    </alternativeName>
</protein>
<dbReference type="GO" id="GO:0000814">
    <property type="term" value="C:ESCRT II complex"/>
    <property type="evidence" value="ECO:0007669"/>
    <property type="project" value="InterPro"/>
</dbReference>
<keyword evidence="9" id="KW-1185">Reference proteome</keyword>
<dbReference type="Proteomes" id="UP001153678">
    <property type="component" value="Unassembled WGS sequence"/>
</dbReference>
<dbReference type="Gene3D" id="1.10.10.570">
    <property type="entry name" value="Winged helix' DNA-binding domain. Chain C. Domain 1"/>
    <property type="match status" value="1"/>
</dbReference>
<dbReference type="GO" id="GO:0043328">
    <property type="term" value="P:protein transport to vacuole involved in ubiquitin-dependent protein catabolic process via the multivesicular body sorting pathway"/>
    <property type="evidence" value="ECO:0007669"/>
    <property type="project" value="TreeGrafter"/>
</dbReference>
<dbReference type="FunFam" id="1.10.10.10:FF:000141">
    <property type="entry name" value="vacuolar protein-sorting-associated protein 25"/>
    <property type="match status" value="1"/>
</dbReference>
<evidence type="ECO:0000256" key="7">
    <source>
        <dbReference type="ARBA" id="ARBA00030094"/>
    </source>
</evidence>
<evidence type="ECO:0000256" key="3">
    <source>
        <dbReference type="ARBA" id="ARBA00017934"/>
    </source>
</evidence>
<comment type="subcellular location">
    <subcellularLocation>
        <location evidence="1">Cytoplasm</location>
    </subcellularLocation>
</comment>